<evidence type="ECO:0000256" key="3">
    <source>
        <dbReference type="ARBA" id="ARBA00022741"/>
    </source>
</evidence>
<keyword evidence="5" id="KW-0067">ATP-binding</keyword>
<gene>
    <name evidence="8" type="ORF">A2172_03970</name>
</gene>
<keyword evidence="2" id="KW-0479">Metal-binding</keyword>
<dbReference type="PANTHER" id="PTHR43655:SF2">
    <property type="entry name" value="AFG3 LIKE MATRIX AAA PEPTIDASE SUBUNIT 2, ISOFORM A"/>
    <property type="match status" value="1"/>
</dbReference>
<reference evidence="8 9" key="1">
    <citation type="journal article" date="2016" name="Nat. Commun.">
        <title>Thousands of microbial genomes shed light on interconnected biogeochemical processes in an aquifer system.</title>
        <authorList>
            <person name="Anantharaman K."/>
            <person name="Brown C.T."/>
            <person name="Hug L.A."/>
            <person name="Sharon I."/>
            <person name="Castelle C.J."/>
            <person name="Probst A.J."/>
            <person name="Thomas B.C."/>
            <person name="Singh A."/>
            <person name="Wilkins M.J."/>
            <person name="Karaoz U."/>
            <person name="Brodie E.L."/>
            <person name="Williams K.H."/>
            <person name="Hubbard S.S."/>
            <person name="Banfield J.F."/>
        </authorList>
    </citation>
    <scope>NUCLEOTIDE SEQUENCE [LARGE SCALE GENOMIC DNA]</scope>
</reference>
<comment type="cofactor">
    <cofactor evidence="1">
        <name>Zn(2+)</name>
        <dbReference type="ChEBI" id="CHEBI:29105"/>
    </cofactor>
</comment>
<dbReference type="Proteomes" id="UP000176631">
    <property type="component" value="Unassembled WGS sequence"/>
</dbReference>
<evidence type="ECO:0000256" key="2">
    <source>
        <dbReference type="ARBA" id="ARBA00022723"/>
    </source>
</evidence>
<dbReference type="InterPro" id="IPR000642">
    <property type="entry name" value="Peptidase_M41"/>
</dbReference>
<protein>
    <recommendedName>
        <fullName evidence="7">Peptidase M41 domain-containing protein</fullName>
    </recommendedName>
</protein>
<dbReference type="Gene3D" id="1.20.58.760">
    <property type="entry name" value="Peptidase M41"/>
    <property type="match status" value="1"/>
</dbReference>
<feature type="domain" description="Peptidase M41" evidence="7">
    <location>
        <begin position="8"/>
        <end position="67"/>
    </location>
</feature>
<evidence type="ECO:0000256" key="6">
    <source>
        <dbReference type="ARBA" id="ARBA00023049"/>
    </source>
</evidence>
<name>A0A1G1W525_9BACT</name>
<dbReference type="InterPro" id="IPR037219">
    <property type="entry name" value="Peptidase_M41-like"/>
</dbReference>
<dbReference type="AlphaFoldDB" id="A0A1G1W525"/>
<dbReference type="GO" id="GO:0004222">
    <property type="term" value="F:metalloendopeptidase activity"/>
    <property type="evidence" value="ECO:0007669"/>
    <property type="project" value="InterPro"/>
</dbReference>
<dbReference type="GO" id="GO:0046872">
    <property type="term" value="F:metal ion binding"/>
    <property type="evidence" value="ECO:0007669"/>
    <property type="project" value="UniProtKB-KW"/>
</dbReference>
<keyword evidence="6" id="KW-0482">Metalloprotease</keyword>
<dbReference type="GO" id="GO:0005524">
    <property type="term" value="F:ATP binding"/>
    <property type="evidence" value="ECO:0007669"/>
    <property type="project" value="UniProtKB-KW"/>
</dbReference>
<evidence type="ECO:0000256" key="1">
    <source>
        <dbReference type="ARBA" id="ARBA00001947"/>
    </source>
</evidence>
<dbReference type="SUPFAM" id="SSF140990">
    <property type="entry name" value="FtsH protease domain-like"/>
    <property type="match status" value="1"/>
</dbReference>
<sequence>MWPVMVPDQTQVSPELAAKIDKEIAKTIDAGYKLAKQILIKHRAQLDKVAGALLERETLERSDFEKIVGKSAGTKEETLSVSTKKSSITITKP</sequence>
<accession>A0A1G1W525</accession>
<dbReference type="PANTHER" id="PTHR43655">
    <property type="entry name" value="ATP-DEPENDENT PROTEASE"/>
    <property type="match status" value="1"/>
</dbReference>
<keyword evidence="4" id="KW-0862">Zinc</keyword>
<evidence type="ECO:0000259" key="7">
    <source>
        <dbReference type="Pfam" id="PF01434"/>
    </source>
</evidence>
<evidence type="ECO:0000256" key="4">
    <source>
        <dbReference type="ARBA" id="ARBA00022833"/>
    </source>
</evidence>
<dbReference type="GO" id="GO:0004176">
    <property type="term" value="F:ATP-dependent peptidase activity"/>
    <property type="evidence" value="ECO:0007669"/>
    <property type="project" value="InterPro"/>
</dbReference>
<organism evidence="8 9">
    <name type="scientific">Candidatus Woykebacteria bacterium RBG_13_40_15</name>
    <dbReference type="NCBI Taxonomy" id="1802593"/>
    <lineage>
        <taxon>Bacteria</taxon>
        <taxon>Candidatus Woykeibacteriota</taxon>
    </lineage>
</organism>
<dbReference type="EMBL" id="MHCP01000035">
    <property type="protein sequence ID" value="OGY22765.1"/>
    <property type="molecule type" value="Genomic_DNA"/>
</dbReference>
<dbReference type="InterPro" id="IPR050928">
    <property type="entry name" value="ATP-dep_Zn_Metalloprotease"/>
</dbReference>
<dbReference type="Pfam" id="PF01434">
    <property type="entry name" value="Peptidase_M41"/>
    <property type="match status" value="1"/>
</dbReference>
<keyword evidence="3" id="KW-0547">Nucleotide-binding</keyword>
<keyword evidence="6" id="KW-0645">Protease</keyword>
<proteinExistence type="predicted"/>
<dbReference type="GO" id="GO:0006508">
    <property type="term" value="P:proteolysis"/>
    <property type="evidence" value="ECO:0007669"/>
    <property type="project" value="InterPro"/>
</dbReference>
<dbReference type="STRING" id="1802593.A2172_03970"/>
<evidence type="ECO:0000313" key="9">
    <source>
        <dbReference type="Proteomes" id="UP000176631"/>
    </source>
</evidence>
<evidence type="ECO:0000313" key="8">
    <source>
        <dbReference type="EMBL" id="OGY22765.1"/>
    </source>
</evidence>
<evidence type="ECO:0000256" key="5">
    <source>
        <dbReference type="ARBA" id="ARBA00022840"/>
    </source>
</evidence>
<keyword evidence="6" id="KW-0378">Hydrolase</keyword>
<comment type="caution">
    <text evidence="8">The sequence shown here is derived from an EMBL/GenBank/DDBJ whole genome shotgun (WGS) entry which is preliminary data.</text>
</comment>